<reference evidence="2" key="1">
    <citation type="submission" date="2020-08" db="EMBL/GenBank/DDBJ databases">
        <authorList>
            <person name="Cejkova D."/>
            <person name="Kubasova T."/>
            <person name="Jahodarova E."/>
            <person name="Rychlik I."/>
        </authorList>
    </citation>
    <scope>NUCLEOTIDE SEQUENCE</scope>
    <source>
        <strain evidence="2">An582</strain>
    </source>
</reference>
<organism evidence="2 3">
    <name type="scientific">Mordavella massiliensis</name>
    <dbReference type="NCBI Taxonomy" id="1871024"/>
    <lineage>
        <taxon>Bacteria</taxon>
        <taxon>Bacillati</taxon>
        <taxon>Bacillota</taxon>
        <taxon>Clostridia</taxon>
        <taxon>Eubacteriales</taxon>
        <taxon>Clostridiaceae</taxon>
        <taxon>Mordavella</taxon>
    </lineage>
</organism>
<keyword evidence="1" id="KW-1133">Transmembrane helix</keyword>
<sequence length="521" mass="57526">MRALFYLTKRTLINRVKKAVRRPATYLYLALAVFYIVSILVAFGSLAVAGGIAYREGIVYVMTVWIYFLFCANFLSYAKLKGVIFRPGHAHFVFTAPVSSKLVLLHAASLNYLMALCGSLLFSVAAAVIFHVEPLRAVLLFVCSFVMETALETSLMVFLYSGEERFRWLIRLLRLVIFAMVGAVLAVIAWYFMSRGISGDAVVDFFRSPALKLLPVAGWEVSAVSLLVMGPDPWNVTGTVLFVLACGGLCLVAAKIRCTGAYYEDAAKFADDYAEIRRRSRKGENTIGFGRKKLKKVSLSGWGSGARAIFSRQMLEYKKERFFIFTGFTLAALVGAVVCIAFVGRPEEFPPRMVLMGIAVYMVFVGTGYMGKWGKELDLPYIFLIPESAARKLWYATCTEHLKALVDAVIFFVPVGIAWGTAPWQILSIILTYVALQANRLYIKVLGDSLLGNTLGITGKQFFLLGVQGGILGIGALACIPASLLINANLVFLIAPVYSMIITVLIAALTVPRFECMEQWE</sequence>
<feature type="transmembrane region" description="Helical" evidence="1">
    <location>
        <begin position="490"/>
        <end position="511"/>
    </location>
</feature>
<evidence type="ECO:0000313" key="2">
    <source>
        <dbReference type="EMBL" id="MBM6947643.1"/>
    </source>
</evidence>
<feature type="transmembrane region" description="Helical" evidence="1">
    <location>
        <begin position="25"/>
        <end position="52"/>
    </location>
</feature>
<feature type="transmembrane region" description="Helical" evidence="1">
    <location>
        <begin position="322"/>
        <end position="343"/>
    </location>
</feature>
<feature type="transmembrane region" description="Helical" evidence="1">
    <location>
        <begin position="234"/>
        <end position="254"/>
    </location>
</feature>
<dbReference type="Proteomes" id="UP000705508">
    <property type="component" value="Unassembled WGS sequence"/>
</dbReference>
<dbReference type="RefSeq" id="WP_204905693.1">
    <property type="nucleotide sequence ID" value="NZ_JACJKS010000003.1"/>
</dbReference>
<protein>
    <submittedName>
        <fullName evidence="2">ABC exporter domain-containing protein</fullName>
    </submittedName>
</protein>
<dbReference type="InterPro" id="IPR031584">
    <property type="entry name" value="Put_ABC_export"/>
</dbReference>
<gene>
    <name evidence="2" type="ORF">H6A20_03055</name>
</gene>
<feature type="transmembrane region" description="Helical" evidence="1">
    <location>
        <begin position="138"/>
        <end position="160"/>
    </location>
</feature>
<feature type="transmembrane region" description="Helical" evidence="1">
    <location>
        <begin position="172"/>
        <end position="193"/>
    </location>
</feature>
<evidence type="ECO:0000256" key="1">
    <source>
        <dbReference type="SAM" id="Phobius"/>
    </source>
</evidence>
<accession>A0A938XA01</accession>
<reference evidence="2" key="2">
    <citation type="journal article" date="2021" name="Sci. Rep.">
        <title>The distribution of antibiotic resistance genes in chicken gut microbiota commensals.</title>
        <authorList>
            <person name="Juricova H."/>
            <person name="Matiasovicova J."/>
            <person name="Kubasova T."/>
            <person name="Cejkova D."/>
            <person name="Rychlik I."/>
        </authorList>
    </citation>
    <scope>NUCLEOTIDE SEQUENCE</scope>
    <source>
        <strain evidence="2">An582</strain>
    </source>
</reference>
<feature type="transmembrane region" description="Helical" evidence="1">
    <location>
        <begin position="349"/>
        <end position="370"/>
    </location>
</feature>
<keyword evidence="1" id="KW-0472">Membrane</keyword>
<feature type="transmembrane region" description="Helical" evidence="1">
    <location>
        <begin position="58"/>
        <end position="78"/>
    </location>
</feature>
<dbReference type="AlphaFoldDB" id="A0A938XA01"/>
<dbReference type="Pfam" id="PF16962">
    <property type="entry name" value="ABC_export"/>
    <property type="match status" value="1"/>
</dbReference>
<evidence type="ECO:0000313" key="3">
    <source>
        <dbReference type="Proteomes" id="UP000705508"/>
    </source>
</evidence>
<dbReference type="EMBL" id="JACJKS010000003">
    <property type="protein sequence ID" value="MBM6947643.1"/>
    <property type="molecule type" value="Genomic_DNA"/>
</dbReference>
<feature type="transmembrane region" description="Helical" evidence="1">
    <location>
        <begin position="110"/>
        <end position="132"/>
    </location>
</feature>
<name>A0A938XA01_9CLOT</name>
<proteinExistence type="predicted"/>
<comment type="caution">
    <text evidence="2">The sequence shown here is derived from an EMBL/GenBank/DDBJ whole genome shotgun (WGS) entry which is preliminary data.</text>
</comment>
<keyword evidence="1" id="KW-0812">Transmembrane</keyword>
<feature type="transmembrane region" description="Helical" evidence="1">
    <location>
        <begin position="462"/>
        <end position="484"/>
    </location>
</feature>